<proteinExistence type="predicted"/>
<accession>A0A0E9X538</accession>
<evidence type="ECO:0000313" key="1">
    <source>
        <dbReference type="EMBL" id="JAH97822.1"/>
    </source>
</evidence>
<organism evidence="1">
    <name type="scientific">Anguilla anguilla</name>
    <name type="common">European freshwater eel</name>
    <name type="synonym">Muraena anguilla</name>
    <dbReference type="NCBI Taxonomy" id="7936"/>
    <lineage>
        <taxon>Eukaryota</taxon>
        <taxon>Metazoa</taxon>
        <taxon>Chordata</taxon>
        <taxon>Craniata</taxon>
        <taxon>Vertebrata</taxon>
        <taxon>Euteleostomi</taxon>
        <taxon>Actinopterygii</taxon>
        <taxon>Neopterygii</taxon>
        <taxon>Teleostei</taxon>
        <taxon>Anguilliformes</taxon>
        <taxon>Anguillidae</taxon>
        <taxon>Anguilla</taxon>
    </lineage>
</organism>
<protein>
    <submittedName>
        <fullName evidence="1">Uncharacterized protein</fullName>
    </submittedName>
</protein>
<sequence length="77" mass="8463">MQSGAHCTETILRGLFNTLKHGSAGNNGKQPGQGFANVMTDTLLILQEQHQVYKRPASITVISKVKMQIQCHQRASN</sequence>
<reference evidence="1" key="2">
    <citation type="journal article" date="2015" name="Fish Shellfish Immunol.">
        <title>Early steps in the European eel (Anguilla anguilla)-Vibrio vulnificus interaction in the gills: Role of the RtxA13 toxin.</title>
        <authorList>
            <person name="Callol A."/>
            <person name="Pajuelo D."/>
            <person name="Ebbesson L."/>
            <person name="Teles M."/>
            <person name="MacKenzie S."/>
            <person name="Amaro C."/>
        </authorList>
    </citation>
    <scope>NUCLEOTIDE SEQUENCE</scope>
</reference>
<reference evidence="1" key="1">
    <citation type="submission" date="2014-11" db="EMBL/GenBank/DDBJ databases">
        <authorList>
            <person name="Amaro Gonzalez C."/>
        </authorList>
    </citation>
    <scope>NUCLEOTIDE SEQUENCE</scope>
</reference>
<name>A0A0E9X538_ANGAN</name>
<dbReference type="AlphaFoldDB" id="A0A0E9X538"/>
<dbReference type="EMBL" id="GBXM01010755">
    <property type="protein sequence ID" value="JAH97822.1"/>
    <property type="molecule type" value="Transcribed_RNA"/>
</dbReference>